<accession>A0A4X2MBD2</accession>
<protein>
    <submittedName>
        <fullName evidence="2">Uncharacterized protein</fullName>
    </submittedName>
</protein>
<evidence type="ECO:0000313" key="2">
    <source>
        <dbReference type="Ensembl" id="ENSVURP00010030905.1"/>
    </source>
</evidence>
<name>A0A4X2MBD2_VOMUR</name>
<evidence type="ECO:0000313" key="3">
    <source>
        <dbReference type="Proteomes" id="UP000314987"/>
    </source>
</evidence>
<evidence type="ECO:0000256" key="1">
    <source>
        <dbReference type="SAM" id="MobiDB-lite"/>
    </source>
</evidence>
<reference evidence="2" key="3">
    <citation type="submission" date="2025-09" db="UniProtKB">
        <authorList>
            <consortium name="Ensembl"/>
        </authorList>
    </citation>
    <scope>IDENTIFICATION</scope>
</reference>
<dbReference type="GeneTree" id="ENSGT00960000189725"/>
<reference evidence="2" key="2">
    <citation type="submission" date="2025-08" db="UniProtKB">
        <authorList>
            <consortium name="Ensembl"/>
        </authorList>
    </citation>
    <scope>IDENTIFICATION</scope>
</reference>
<feature type="region of interest" description="Disordered" evidence="1">
    <location>
        <begin position="1"/>
        <end position="86"/>
    </location>
</feature>
<sequence length="221" mass="24078">PPRLWRRRRGEEGAGGARPRPPVVSLQGAERRPGGRHWPPVLPQPGARFPLPAAPVQGVPLGGAHAGGQRAPQQQRPAAVAPAARRAGPRVARLRAQLLLGRQLHPLPVRPRAARRLLPRLPGPRRARQPLPSGCPAGPDAAARRMRGVRGRAGWHEGYRHRHDGRRGLHLRHARDHLPTGGLHHGEPHAPCLRAPQGPETALKAWPRSRPGLQLPGQYLE</sequence>
<feature type="region of interest" description="Disordered" evidence="1">
    <location>
        <begin position="120"/>
        <end position="142"/>
    </location>
</feature>
<dbReference type="Ensembl" id="ENSVURT00010035191.1">
    <property type="protein sequence ID" value="ENSVURP00010030905.1"/>
    <property type="gene ID" value="ENSVURG00010023639.1"/>
</dbReference>
<organism evidence="2 3">
    <name type="scientific">Vombatus ursinus</name>
    <name type="common">Common wombat</name>
    <dbReference type="NCBI Taxonomy" id="29139"/>
    <lineage>
        <taxon>Eukaryota</taxon>
        <taxon>Metazoa</taxon>
        <taxon>Chordata</taxon>
        <taxon>Craniata</taxon>
        <taxon>Vertebrata</taxon>
        <taxon>Euteleostomi</taxon>
        <taxon>Mammalia</taxon>
        <taxon>Metatheria</taxon>
        <taxon>Diprotodontia</taxon>
        <taxon>Vombatidae</taxon>
        <taxon>Vombatus</taxon>
    </lineage>
</organism>
<dbReference type="AlphaFoldDB" id="A0A4X2MBD2"/>
<proteinExistence type="predicted"/>
<dbReference type="Proteomes" id="UP000314987">
    <property type="component" value="Unassembled WGS sequence"/>
</dbReference>
<feature type="region of interest" description="Disordered" evidence="1">
    <location>
        <begin position="176"/>
        <end position="221"/>
    </location>
</feature>
<dbReference type="OMA" id="GWHEGYR"/>
<keyword evidence="3" id="KW-1185">Reference proteome</keyword>
<feature type="compositionally biased region" description="Low complexity" evidence="1">
    <location>
        <begin position="67"/>
        <end position="86"/>
    </location>
</feature>
<reference evidence="3" key="1">
    <citation type="submission" date="2018-12" db="EMBL/GenBank/DDBJ databases">
        <authorList>
            <person name="Yazar S."/>
        </authorList>
    </citation>
    <scope>NUCLEOTIDE SEQUENCE [LARGE SCALE GENOMIC DNA]</scope>
</reference>